<dbReference type="Proteomes" id="UP000252107">
    <property type="component" value="Unassembled WGS sequence"/>
</dbReference>
<dbReference type="GO" id="GO:0016787">
    <property type="term" value="F:hydrolase activity"/>
    <property type="evidence" value="ECO:0007669"/>
    <property type="project" value="UniProtKB-KW"/>
</dbReference>
<evidence type="ECO:0000313" key="2">
    <source>
        <dbReference type="EMBL" id="RCJ21958.1"/>
    </source>
</evidence>
<dbReference type="InterPro" id="IPR036663">
    <property type="entry name" value="Fumarylacetoacetase_C_sf"/>
</dbReference>
<evidence type="ECO:0000259" key="1">
    <source>
        <dbReference type="Pfam" id="PF01557"/>
    </source>
</evidence>
<comment type="caution">
    <text evidence="2">The sequence shown here is derived from an EMBL/GenBank/DDBJ whole genome shotgun (WGS) entry which is preliminary data.</text>
</comment>
<protein>
    <submittedName>
        <fullName evidence="2">Fumarylacetoacetate hydrolase</fullName>
    </submittedName>
</protein>
<gene>
    <name evidence="2" type="ORF">A6770_04840</name>
</gene>
<dbReference type="PANTHER" id="PTHR43211:SF1">
    <property type="entry name" value="BLL6422 PROTEIN"/>
    <property type="match status" value="1"/>
</dbReference>
<proteinExistence type="predicted"/>
<dbReference type="EMBL" id="LXQD01000328">
    <property type="protein sequence ID" value="RCJ21958.1"/>
    <property type="molecule type" value="Genomic_DNA"/>
</dbReference>
<feature type="domain" description="Fumarylacetoacetase-like C-terminal" evidence="1">
    <location>
        <begin position="147"/>
        <end position="333"/>
    </location>
</feature>
<dbReference type="InterPro" id="IPR011234">
    <property type="entry name" value="Fumarylacetoacetase-like_C"/>
</dbReference>
<accession>A0A367QCQ1</accession>
<organism evidence="2 3">
    <name type="scientific">Nostoc minutum NIES-26</name>
    <dbReference type="NCBI Taxonomy" id="1844469"/>
    <lineage>
        <taxon>Bacteria</taxon>
        <taxon>Bacillati</taxon>
        <taxon>Cyanobacteriota</taxon>
        <taxon>Cyanophyceae</taxon>
        <taxon>Nostocales</taxon>
        <taxon>Nostocaceae</taxon>
        <taxon>Nostoc</taxon>
    </lineage>
</organism>
<dbReference type="SUPFAM" id="SSF56529">
    <property type="entry name" value="FAH"/>
    <property type="match status" value="1"/>
</dbReference>
<keyword evidence="2" id="KW-0378">Hydrolase</keyword>
<dbReference type="AlphaFoldDB" id="A0A367QCQ1"/>
<dbReference type="Pfam" id="PF01557">
    <property type="entry name" value="FAA_hydrolase"/>
    <property type="match status" value="1"/>
</dbReference>
<dbReference type="Gene3D" id="3.90.850.10">
    <property type="entry name" value="Fumarylacetoacetase-like, C-terminal domain"/>
    <property type="match status" value="1"/>
</dbReference>
<dbReference type="PANTHER" id="PTHR43211">
    <property type="entry name" value="FUMARYLACETOACETATE HYDROLASE"/>
    <property type="match status" value="1"/>
</dbReference>
<reference evidence="2" key="1">
    <citation type="submission" date="2016-04" db="EMBL/GenBank/DDBJ databases">
        <authorList>
            <person name="Tabuchi Yagui T.R."/>
        </authorList>
    </citation>
    <scope>NUCLEOTIDE SEQUENCE [LARGE SCALE GENOMIC DNA]</scope>
    <source>
        <strain evidence="2">NIES-26</strain>
    </source>
</reference>
<evidence type="ECO:0000313" key="3">
    <source>
        <dbReference type="Proteomes" id="UP000252107"/>
    </source>
</evidence>
<sequence>MKLVTFVIPSDPQVMPLLGLLIDNDCTVVDLQAGRQAIAGTSSPFLIDMLAFLDAGEAARETVYEIRDFVINQRPPATTYPLNEVVLLSPVPRPRSIRDCMVFKKHLIQATRTVVKWRSPALAKLDAWMETIRGKPLISLPKVWYEFPIYYKGNPFSVVGTDAQVHWPAYTEKLDYELEIGIFIGKTGCNITPEEAHKYIAGYTIYNDFSARDIQLREMAGRLGPAKGKDFDTGNAIGPYLVTPDEIPNPYNLTMSASINGEEWSRGNSSDMHFSFEEIIAYISQDETLYPGEFIGSGTVGNGCGLELDRWLKRGDLVELNVESLGVLQNVIV</sequence>
<keyword evidence="3" id="KW-1185">Reference proteome</keyword>
<name>A0A367QCQ1_9NOSO</name>